<accession>A0ABV8LP85</accession>
<evidence type="ECO:0000313" key="4">
    <source>
        <dbReference type="EMBL" id="MFC4132153.1"/>
    </source>
</evidence>
<dbReference type="CDD" id="cd06170">
    <property type="entry name" value="LuxR_C_like"/>
    <property type="match status" value="1"/>
</dbReference>
<sequence>MIVGRAIQTEALTTLLDEAVHDRGGALVLRGEAGIGKSALLGETRARAVERGMRVLTTTGVQAEVHLPYAGVQQLLHRVRPGLGAAAGESPFQVGVEVLGLLGTIDEPVLLAVEDAQWLDRASWDVLAFVARRLAADPVALVMTVRDSADVERLLAAAALPQLPLEPLEPSDARALLDQIAPELSPALGDRVLAEAAGNPLGLVELGGLAARTGHTALSPSSLPLSTRVEQTFVGLADQLPAETRALLLVAALDDGDDLDEVLAATARFLDRPATVDDVEPAVAGRLISVDEQYQVRFRHPLMRSALRQSAAVTQRRRVHACLAEIVTGHDRRLWHRAAAAAGPDETLAVDLAAAAIRAADRQAGAIALAAMERAAQLSEDPQERGSRLLWAAGIAGEQGDMDSVRRLLALLEGADLRPSDWLRLTWYPEVYLATGWTGSSRLGIYAEHIDSMRGADDLGLALETMNSISLRFFWSNPDDDTRMRYVRVVEQVGAQVVDWRVIYALAMAGPVERGAYCLDRLTALQDRLDLEPWESCDLGIAASALGAFALSNAFLTTSAAALRRKGRIVSLTNALTSLAYNAATAGDVRAAMPTATEGIALASEVDRPAYALQAELQLGMAEALRGNGKTATEIAERGETVLHSAGMHPMLALTQRIRGVVAFVEGRPEEAVQELLRVFDPADVAYHPYVRLTLVGHLAEAAAHSGALDEVRAVVAELTPLATTSRSPALAVGLRYAEAVLADSAEAYDSALAADLHDWPFERARLQLAYGAWLRRKRRAAESRPLLRAAATTFDALGATPWAERARSELRATGESRRKPIDAIDSLTPQEQQIARLAGDGLSNREIAERLFLSPRTVTTHLYRLFPKVGVKSRGELAALMVEGLR</sequence>
<dbReference type="Gene3D" id="1.10.10.10">
    <property type="entry name" value="Winged helix-like DNA-binding domain superfamily/Winged helix DNA-binding domain"/>
    <property type="match status" value="1"/>
</dbReference>
<dbReference type="InterPro" id="IPR011990">
    <property type="entry name" value="TPR-like_helical_dom_sf"/>
</dbReference>
<evidence type="ECO:0000313" key="5">
    <source>
        <dbReference type="Proteomes" id="UP001595816"/>
    </source>
</evidence>
<dbReference type="InterPro" id="IPR036388">
    <property type="entry name" value="WH-like_DNA-bd_sf"/>
</dbReference>
<evidence type="ECO:0000256" key="1">
    <source>
        <dbReference type="ARBA" id="ARBA00022741"/>
    </source>
</evidence>
<dbReference type="PANTHER" id="PTHR16305">
    <property type="entry name" value="TESTICULAR SOLUBLE ADENYLYL CYCLASE"/>
    <property type="match status" value="1"/>
</dbReference>
<comment type="caution">
    <text evidence="4">The sequence shown here is derived from an EMBL/GenBank/DDBJ whole genome shotgun (WGS) entry which is preliminary data.</text>
</comment>
<name>A0ABV8LP85_9ACTN</name>
<dbReference type="InterPro" id="IPR041664">
    <property type="entry name" value="AAA_16"/>
</dbReference>
<organism evidence="4 5">
    <name type="scientific">Hamadaea flava</name>
    <dbReference type="NCBI Taxonomy" id="1742688"/>
    <lineage>
        <taxon>Bacteria</taxon>
        <taxon>Bacillati</taxon>
        <taxon>Actinomycetota</taxon>
        <taxon>Actinomycetes</taxon>
        <taxon>Micromonosporales</taxon>
        <taxon>Micromonosporaceae</taxon>
        <taxon>Hamadaea</taxon>
    </lineage>
</organism>
<dbReference type="Proteomes" id="UP001595816">
    <property type="component" value="Unassembled WGS sequence"/>
</dbReference>
<dbReference type="EMBL" id="JBHSAY010000009">
    <property type="protein sequence ID" value="MFC4132153.1"/>
    <property type="molecule type" value="Genomic_DNA"/>
</dbReference>
<protein>
    <submittedName>
        <fullName evidence="4">AAA family ATPase</fullName>
    </submittedName>
</protein>
<evidence type="ECO:0000256" key="2">
    <source>
        <dbReference type="ARBA" id="ARBA00022840"/>
    </source>
</evidence>
<dbReference type="PRINTS" id="PR00038">
    <property type="entry name" value="HTHLUXR"/>
</dbReference>
<keyword evidence="5" id="KW-1185">Reference proteome</keyword>
<keyword evidence="2" id="KW-0067">ATP-binding</keyword>
<reference evidence="5" key="1">
    <citation type="journal article" date="2019" name="Int. J. Syst. Evol. Microbiol.">
        <title>The Global Catalogue of Microorganisms (GCM) 10K type strain sequencing project: providing services to taxonomists for standard genome sequencing and annotation.</title>
        <authorList>
            <consortium name="The Broad Institute Genomics Platform"/>
            <consortium name="The Broad Institute Genome Sequencing Center for Infectious Disease"/>
            <person name="Wu L."/>
            <person name="Ma J."/>
        </authorList>
    </citation>
    <scope>NUCLEOTIDE SEQUENCE [LARGE SCALE GENOMIC DNA]</scope>
    <source>
        <strain evidence="5">CGMCC 4.7289</strain>
    </source>
</reference>
<dbReference type="RefSeq" id="WP_253753779.1">
    <property type="nucleotide sequence ID" value="NZ_JAMZDZ010000001.1"/>
</dbReference>
<dbReference type="PROSITE" id="PS00622">
    <property type="entry name" value="HTH_LUXR_1"/>
    <property type="match status" value="1"/>
</dbReference>
<gene>
    <name evidence="4" type="ORF">ACFOZ4_16200</name>
</gene>
<dbReference type="SUPFAM" id="SSF48452">
    <property type="entry name" value="TPR-like"/>
    <property type="match status" value="1"/>
</dbReference>
<feature type="domain" description="HTH luxR-type" evidence="3">
    <location>
        <begin position="821"/>
        <end position="886"/>
    </location>
</feature>
<dbReference type="InterPro" id="IPR016032">
    <property type="entry name" value="Sig_transdc_resp-reg_C-effctor"/>
</dbReference>
<dbReference type="SUPFAM" id="SSF46894">
    <property type="entry name" value="C-terminal effector domain of the bipartite response regulators"/>
    <property type="match status" value="1"/>
</dbReference>
<dbReference type="InterPro" id="IPR000792">
    <property type="entry name" value="Tscrpt_reg_LuxR_C"/>
</dbReference>
<dbReference type="Pfam" id="PF00196">
    <property type="entry name" value="GerE"/>
    <property type="match status" value="1"/>
</dbReference>
<dbReference type="SMART" id="SM00421">
    <property type="entry name" value="HTH_LUXR"/>
    <property type="match status" value="1"/>
</dbReference>
<dbReference type="Pfam" id="PF13191">
    <property type="entry name" value="AAA_16"/>
    <property type="match status" value="1"/>
</dbReference>
<evidence type="ECO:0000259" key="3">
    <source>
        <dbReference type="PROSITE" id="PS50043"/>
    </source>
</evidence>
<dbReference type="PROSITE" id="PS50043">
    <property type="entry name" value="HTH_LUXR_2"/>
    <property type="match status" value="1"/>
</dbReference>
<dbReference type="PANTHER" id="PTHR16305:SF35">
    <property type="entry name" value="TRANSCRIPTIONAL ACTIVATOR DOMAIN"/>
    <property type="match status" value="1"/>
</dbReference>
<dbReference type="InterPro" id="IPR027417">
    <property type="entry name" value="P-loop_NTPase"/>
</dbReference>
<dbReference type="SUPFAM" id="SSF52540">
    <property type="entry name" value="P-loop containing nucleoside triphosphate hydrolases"/>
    <property type="match status" value="1"/>
</dbReference>
<proteinExistence type="predicted"/>
<keyword evidence="1" id="KW-0547">Nucleotide-binding</keyword>